<dbReference type="SMART" id="SM00712">
    <property type="entry name" value="PUR"/>
    <property type="match status" value="2"/>
</dbReference>
<dbReference type="Pfam" id="PF04845">
    <property type="entry name" value="PurA"/>
    <property type="match status" value="1"/>
</dbReference>
<evidence type="ECO:0000256" key="2">
    <source>
        <dbReference type="ARBA" id="ARBA00023125"/>
    </source>
</evidence>
<sequence length="142" mass="15835">VQIESKIFFCDAKTNTRGLYLKISEKKANRERSTIIVPGQSLPWFRELFNYYASTDASMATAKEYPVESKVFHWSLGCNPWGRYLRISENGAGPKGRSHIMVPCGGANAEGWLQFRDALSRIEAFTSQTAPAQVGDSPDQSP</sequence>
<keyword evidence="2" id="KW-0238">DNA-binding</keyword>
<dbReference type="KEGG" id="csl:COCSUDRAFT_20720"/>
<reference evidence="3 4" key="1">
    <citation type="journal article" date="2012" name="Genome Biol.">
        <title>The genome of the polar eukaryotic microalga coccomyxa subellipsoidea reveals traits of cold adaptation.</title>
        <authorList>
            <person name="Blanc G."/>
            <person name="Agarkova I."/>
            <person name="Grimwood J."/>
            <person name="Kuo A."/>
            <person name="Brueggeman A."/>
            <person name="Dunigan D."/>
            <person name="Gurnon J."/>
            <person name="Ladunga I."/>
            <person name="Lindquist E."/>
            <person name="Lucas S."/>
            <person name="Pangilinan J."/>
            <person name="Proschold T."/>
            <person name="Salamov A."/>
            <person name="Schmutz J."/>
            <person name="Weeks D."/>
            <person name="Yamada T."/>
            <person name="Claverie J.M."/>
            <person name="Grigoriev I."/>
            <person name="Van Etten J."/>
            <person name="Lomsadze A."/>
            <person name="Borodovsky M."/>
        </authorList>
    </citation>
    <scope>NUCLEOTIDE SEQUENCE [LARGE SCALE GENOMIC DNA]</scope>
    <source>
        <strain evidence="3 4">C-169</strain>
    </source>
</reference>
<comment type="caution">
    <text evidence="3">The sequence shown here is derived from an EMBL/GenBank/DDBJ whole genome shotgun (WGS) entry which is preliminary data.</text>
</comment>
<dbReference type="PANTHER" id="PTHR12611:SF0">
    <property type="entry name" value="PURINE-RICH BINDING PROTEIN-ALPHA, ISOFORM B"/>
    <property type="match status" value="1"/>
</dbReference>
<dbReference type="OrthoDB" id="523901at2759"/>
<keyword evidence="4" id="KW-1185">Reference proteome</keyword>
<evidence type="ECO:0000313" key="4">
    <source>
        <dbReference type="Proteomes" id="UP000007264"/>
    </source>
</evidence>
<comment type="similarity">
    <text evidence="1">Belongs to the PUR DNA-binding protein family.</text>
</comment>
<dbReference type="EMBL" id="AGSI01000024">
    <property type="protein sequence ID" value="EIE18376.1"/>
    <property type="molecule type" value="Genomic_DNA"/>
</dbReference>
<dbReference type="Proteomes" id="UP000007264">
    <property type="component" value="Unassembled WGS sequence"/>
</dbReference>
<evidence type="ECO:0000256" key="1">
    <source>
        <dbReference type="ARBA" id="ARBA00009251"/>
    </source>
</evidence>
<dbReference type="GO" id="GO:0000981">
    <property type="term" value="F:DNA-binding transcription factor activity, RNA polymerase II-specific"/>
    <property type="evidence" value="ECO:0007669"/>
    <property type="project" value="TreeGrafter"/>
</dbReference>
<gene>
    <name evidence="3" type="ORF">COCSUDRAFT_20720</name>
</gene>
<evidence type="ECO:0000313" key="3">
    <source>
        <dbReference type="EMBL" id="EIE18376.1"/>
    </source>
</evidence>
<accession>I0YJ07</accession>
<dbReference type="GO" id="GO:0005634">
    <property type="term" value="C:nucleus"/>
    <property type="evidence" value="ECO:0007669"/>
    <property type="project" value="TreeGrafter"/>
</dbReference>
<protein>
    <submittedName>
        <fullName evidence="3">Uncharacterized protein</fullName>
    </submittedName>
</protein>
<dbReference type="Gene3D" id="3.10.450.700">
    <property type="match status" value="2"/>
</dbReference>
<dbReference type="PANTHER" id="PTHR12611">
    <property type="entry name" value="PUR-TRANSCRIPTIONAL ACTIVATOR"/>
    <property type="match status" value="1"/>
</dbReference>
<dbReference type="GO" id="GO:0032422">
    <property type="term" value="F:purine-rich negative regulatory element binding"/>
    <property type="evidence" value="ECO:0007669"/>
    <property type="project" value="InterPro"/>
</dbReference>
<dbReference type="eggNOG" id="KOG3074">
    <property type="taxonomic scope" value="Eukaryota"/>
</dbReference>
<dbReference type="InterPro" id="IPR006628">
    <property type="entry name" value="PUR-bd_fam"/>
</dbReference>
<dbReference type="AlphaFoldDB" id="I0YJ07"/>
<feature type="non-terminal residue" evidence="3">
    <location>
        <position position="1"/>
    </location>
</feature>
<name>I0YJ07_COCSC</name>
<dbReference type="RefSeq" id="XP_005642920.1">
    <property type="nucleotide sequence ID" value="XM_005642863.1"/>
</dbReference>
<proteinExistence type="inferred from homology"/>
<organism evidence="3 4">
    <name type="scientific">Coccomyxa subellipsoidea (strain C-169)</name>
    <name type="common">Green microalga</name>
    <dbReference type="NCBI Taxonomy" id="574566"/>
    <lineage>
        <taxon>Eukaryota</taxon>
        <taxon>Viridiplantae</taxon>
        <taxon>Chlorophyta</taxon>
        <taxon>core chlorophytes</taxon>
        <taxon>Trebouxiophyceae</taxon>
        <taxon>Trebouxiophyceae incertae sedis</taxon>
        <taxon>Coccomyxaceae</taxon>
        <taxon>Coccomyxa</taxon>
        <taxon>Coccomyxa subellipsoidea</taxon>
    </lineage>
</organism>
<dbReference type="GO" id="GO:0000977">
    <property type="term" value="F:RNA polymerase II transcription regulatory region sequence-specific DNA binding"/>
    <property type="evidence" value="ECO:0007669"/>
    <property type="project" value="InterPro"/>
</dbReference>
<dbReference type="GeneID" id="17036287"/>